<proteinExistence type="predicted"/>
<accession>A0A1X6YDB4</accession>
<feature type="transmembrane region" description="Helical" evidence="2">
    <location>
        <begin position="59"/>
        <end position="78"/>
    </location>
</feature>
<gene>
    <name evidence="3" type="ORF">ROH8110_00503</name>
</gene>
<dbReference type="Proteomes" id="UP000193207">
    <property type="component" value="Unassembled WGS sequence"/>
</dbReference>
<dbReference type="AlphaFoldDB" id="A0A1X6YDB4"/>
<feature type="compositionally biased region" description="Low complexity" evidence="1">
    <location>
        <begin position="1"/>
        <end position="20"/>
    </location>
</feature>
<name>A0A1X6YDB4_9RHOB</name>
<evidence type="ECO:0000256" key="1">
    <source>
        <dbReference type="SAM" id="MobiDB-lite"/>
    </source>
</evidence>
<dbReference type="EMBL" id="FWFU01000001">
    <property type="protein sequence ID" value="SLN17433.1"/>
    <property type="molecule type" value="Genomic_DNA"/>
</dbReference>
<reference evidence="3 4" key="1">
    <citation type="submission" date="2017-03" db="EMBL/GenBank/DDBJ databases">
        <authorList>
            <person name="Afonso C.L."/>
            <person name="Miller P.J."/>
            <person name="Scott M.A."/>
            <person name="Spackman E."/>
            <person name="Goraichik I."/>
            <person name="Dimitrov K.M."/>
            <person name="Suarez D.L."/>
            <person name="Swayne D.E."/>
        </authorList>
    </citation>
    <scope>NUCLEOTIDE SEQUENCE [LARGE SCALE GENOMIC DNA]</scope>
    <source>
        <strain evidence="3 4">CECT 8110</strain>
    </source>
</reference>
<keyword evidence="2" id="KW-1133">Transmembrane helix</keyword>
<keyword evidence="4" id="KW-1185">Reference proteome</keyword>
<keyword evidence="2" id="KW-0472">Membrane</keyword>
<evidence type="ECO:0000256" key="2">
    <source>
        <dbReference type="SAM" id="Phobius"/>
    </source>
</evidence>
<dbReference type="OrthoDB" id="8479738at2"/>
<feature type="transmembrane region" description="Helical" evidence="2">
    <location>
        <begin position="31"/>
        <end position="53"/>
    </location>
</feature>
<sequence>MTLTDTTDTATTDYDASHSTSTHDERDPDDALFGPILLSVLVVLAAWGASIVLWGIPGLYIPAVAAVPVIWVAILMVARP</sequence>
<evidence type="ECO:0000313" key="3">
    <source>
        <dbReference type="EMBL" id="SLN17433.1"/>
    </source>
</evidence>
<feature type="region of interest" description="Disordered" evidence="1">
    <location>
        <begin position="1"/>
        <end position="29"/>
    </location>
</feature>
<protein>
    <submittedName>
        <fullName evidence="3">Uncharacterized protein</fullName>
    </submittedName>
</protein>
<evidence type="ECO:0000313" key="4">
    <source>
        <dbReference type="Proteomes" id="UP000193207"/>
    </source>
</evidence>
<organism evidence="3 4">
    <name type="scientific">Roseovarius halotolerans</name>
    <dbReference type="NCBI Taxonomy" id="505353"/>
    <lineage>
        <taxon>Bacteria</taxon>
        <taxon>Pseudomonadati</taxon>
        <taxon>Pseudomonadota</taxon>
        <taxon>Alphaproteobacteria</taxon>
        <taxon>Rhodobacterales</taxon>
        <taxon>Roseobacteraceae</taxon>
        <taxon>Roseovarius</taxon>
    </lineage>
</organism>
<keyword evidence="2" id="KW-0812">Transmembrane</keyword>